<dbReference type="RefSeq" id="XP_075074772.1">
    <property type="nucleotide sequence ID" value="XM_075218671.1"/>
</dbReference>
<accession>A0AC58RPW2</accession>
<name>A0AC58RPW2_TOBAC</name>
<keyword evidence="1" id="KW-1185">Reference proteome</keyword>
<reference evidence="1" key="1">
    <citation type="journal article" date="2014" name="Nat. Commun.">
        <title>The tobacco genome sequence and its comparison with those of tomato and potato.</title>
        <authorList>
            <person name="Sierro N."/>
            <person name="Battey J.N."/>
            <person name="Ouadi S."/>
            <person name="Bakaher N."/>
            <person name="Bovet L."/>
            <person name="Willig A."/>
            <person name="Goepfert S."/>
            <person name="Peitsch M.C."/>
            <person name="Ivanov N.V."/>
        </authorList>
    </citation>
    <scope>NUCLEOTIDE SEQUENCE [LARGE SCALE GENOMIC DNA]</scope>
</reference>
<dbReference type="Proteomes" id="UP000790787">
    <property type="component" value="Chromosome 1"/>
</dbReference>
<reference evidence="2" key="2">
    <citation type="submission" date="2025-08" db="UniProtKB">
        <authorList>
            <consortium name="RefSeq"/>
        </authorList>
    </citation>
    <scope>IDENTIFICATION</scope>
    <source>
        <tissue evidence="2">Leaf</tissue>
    </source>
</reference>
<organism evidence="1 2">
    <name type="scientific">Nicotiana tabacum</name>
    <name type="common">Common tobacco</name>
    <dbReference type="NCBI Taxonomy" id="4097"/>
    <lineage>
        <taxon>Eukaryota</taxon>
        <taxon>Viridiplantae</taxon>
        <taxon>Streptophyta</taxon>
        <taxon>Embryophyta</taxon>
        <taxon>Tracheophyta</taxon>
        <taxon>Spermatophyta</taxon>
        <taxon>Magnoliopsida</taxon>
        <taxon>eudicotyledons</taxon>
        <taxon>Gunneridae</taxon>
        <taxon>Pentapetalae</taxon>
        <taxon>asterids</taxon>
        <taxon>lamiids</taxon>
        <taxon>Solanales</taxon>
        <taxon>Solanaceae</taxon>
        <taxon>Nicotianoideae</taxon>
        <taxon>Nicotianeae</taxon>
        <taxon>Nicotiana</taxon>
    </lineage>
</organism>
<evidence type="ECO:0000313" key="1">
    <source>
        <dbReference type="Proteomes" id="UP000790787"/>
    </source>
</evidence>
<evidence type="ECO:0000313" key="2">
    <source>
        <dbReference type="RefSeq" id="XP_075074772.1"/>
    </source>
</evidence>
<protein>
    <submittedName>
        <fullName evidence="2">Uncharacterized protein LOC142162326</fullName>
    </submittedName>
</protein>
<gene>
    <name evidence="2" type="primary">LOC142162326</name>
</gene>
<proteinExistence type="predicted"/>
<sequence>MENDECLEDSNLKTEGDATNEDWFVSDSDPSMISLSALSGIQGAQIIHMTGYNNKRPLQILLDGGSTHNFIDCEYAKRLGCTISSTKGTSYTSDLIVFPVGRYDLVLGALWMKTLGPVTMDYTDLTMSFTYQVLVVEPELPSGNQFVAFIQRNSCSCYNREPSQSVQTGVCRSTSLPPQRGTFDHSIPLQPRTKPINIRPYRYSSLKKDIIKKLIKDMLQQDVIQYSNSPFASPVIDTSGIGIGVVPMQLGHPIAFISNGLAPRHVALSVYERELLALYKKGKENAVADSLSRVDGVTLMSLMAPQKHFTWINEQLRRKEKLVVGNDDIMRKKILTLWHSTPSGGHSGIDVTTKKMMAYFYWKGIRKDILDFIHSCDTCQRNKYDTSAYPGLLQPLPIPATPWTNINMDFIEGLPKSRDLDSAQATWELASDLRTRFPQFTLEDKGIVHRGGIDTHNSATEGPTSSSDAN</sequence>